<dbReference type="Gene3D" id="1.10.10.2840">
    <property type="entry name" value="PucR C-terminal helix-turn-helix domain"/>
    <property type="match status" value="1"/>
</dbReference>
<evidence type="ECO:0000313" key="3">
    <source>
        <dbReference type="EMBL" id="SDC42270.1"/>
    </source>
</evidence>
<protein>
    <submittedName>
        <fullName evidence="3">PucR C-terminal helix-turn-helix domain-containing protein</fullName>
    </submittedName>
</protein>
<dbReference type="RefSeq" id="WP_091448869.1">
    <property type="nucleotide sequence ID" value="NZ_FMZZ01000002.1"/>
</dbReference>
<dbReference type="Pfam" id="PF07905">
    <property type="entry name" value="PucR"/>
    <property type="match status" value="1"/>
</dbReference>
<sequence>MNLRMLLDHPDLDLDVLVPPENPDRPIRYVYTTDLVDPSRYLSGGELVLTGLVWWSEPGQAEPFVAALAAAGVAALGAGAAEHHEIPDDVVRACERHGVPLFGVPAHVSFAALTEYVVLGAARVRARAGVGVPDLRAAVANASTALDAGVWVLSPTGRVVAGTTSVPPIGVRQLLARRFLDATRLPVTVRGPGHPPHTVAEGSVTGTRALDWFLAAPGDQARWSSHQRHLMDILAVAAANEQSATVPARPDLSLLSSEDLRAAGLGDPDGMCVVSASADRATPDVAAAVLAELAASLGVVSVLGKATGPADSAASAGSAGEVRAVWGVGRNRRDRVLDELVGLVRLLEPGFGDVRFALGVGGSVGPAGLSASLDQARNARRVAERRGCRAGVQDGARLGAFHTLLVMVPDDQRAAFRRWVLGPVTDYDAEHQSDLLRTLRVFLACSGSWTKAAEQLHVHVNTLRYRIGRVEELTGRDLSSLPAQVDLHLALELGPAADT</sequence>
<feature type="domain" description="Purine catabolism PurC-like" evidence="1">
    <location>
        <begin position="7"/>
        <end position="118"/>
    </location>
</feature>
<dbReference type="PANTHER" id="PTHR33744">
    <property type="entry name" value="CARBOHYDRATE DIACID REGULATOR"/>
    <property type="match status" value="1"/>
</dbReference>
<organism evidence="3 4">
    <name type="scientific">Actinokineospora iranica</name>
    <dbReference type="NCBI Taxonomy" id="1271860"/>
    <lineage>
        <taxon>Bacteria</taxon>
        <taxon>Bacillati</taxon>
        <taxon>Actinomycetota</taxon>
        <taxon>Actinomycetes</taxon>
        <taxon>Pseudonocardiales</taxon>
        <taxon>Pseudonocardiaceae</taxon>
        <taxon>Actinokineospora</taxon>
    </lineage>
</organism>
<evidence type="ECO:0000259" key="2">
    <source>
        <dbReference type="Pfam" id="PF13556"/>
    </source>
</evidence>
<accession>A0A1G6LG96</accession>
<dbReference type="EMBL" id="FMZZ01000002">
    <property type="protein sequence ID" value="SDC42270.1"/>
    <property type="molecule type" value="Genomic_DNA"/>
</dbReference>
<dbReference type="AlphaFoldDB" id="A0A1G6LG96"/>
<dbReference type="InterPro" id="IPR012914">
    <property type="entry name" value="PucR_dom"/>
</dbReference>
<evidence type="ECO:0000259" key="1">
    <source>
        <dbReference type="Pfam" id="PF07905"/>
    </source>
</evidence>
<keyword evidence="4" id="KW-1185">Reference proteome</keyword>
<name>A0A1G6LG96_9PSEU</name>
<dbReference type="Proteomes" id="UP000199501">
    <property type="component" value="Unassembled WGS sequence"/>
</dbReference>
<evidence type="ECO:0000313" key="4">
    <source>
        <dbReference type="Proteomes" id="UP000199501"/>
    </source>
</evidence>
<dbReference type="Pfam" id="PF13556">
    <property type="entry name" value="HTH_30"/>
    <property type="match status" value="1"/>
</dbReference>
<feature type="domain" description="PucR C-terminal helix-turn-helix" evidence="2">
    <location>
        <begin position="435"/>
        <end position="492"/>
    </location>
</feature>
<dbReference type="InterPro" id="IPR025736">
    <property type="entry name" value="PucR_C-HTH_dom"/>
</dbReference>
<proteinExistence type="predicted"/>
<dbReference type="InterPro" id="IPR051448">
    <property type="entry name" value="CdaR-like_regulators"/>
</dbReference>
<dbReference type="InterPro" id="IPR042070">
    <property type="entry name" value="PucR_C-HTH_sf"/>
</dbReference>
<reference evidence="4" key="1">
    <citation type="submission" date="2016-10" db="EMBL/GenBank/DDBJ databases">
        <authorList>
            <person name="Varghese N."/>
            <person name="Submissions S."/>
        </authorList>
    </citation>
    <scope>NUCLEOTIDE SEQUENCE [LARGE SCALE GENOMIC DNA]</scope>
    <source>
        <strain evidence="4">IBRC-M 10403</strain>
    </source>
</reference>
<dbReference type="STRING" id="1271860.SAMN05216174_10258"/>
<dbReference type="PANTHER" id="PTHR33744:SF17">
    <property type="entry name" value="CONSERVED PROTEIN"/>
    <property type="match status" value="1"/>
</dbReference>
<gene>
    <name evidence="3" type="ORF">SAMN05216174_10258</name>
</gene>
<dbReference type="OrthoDB" id="3170447at2"/>